<dbReference type="InterPro" id="IPR016162">
    <property type="entry name" value="Ald_DH_N"/>
</dbReference>
<dbReference type="InterPro" id="IPR016161">
    <property type="entry name" value="Ald_DH/histidinol_DH"/>
</dbReference>
<evidence type="ECO:0000256" key="1">
    <source>
        <dbReference type="ARBA" id="ARBA00023002"/>
    </source>
</evidence>
<keyword evidence="4" id="KW-1185">Reference proteome</keyword>
<dbReference type="SUPFAM" id="SSF53720">
    <property type="entry name" value="ALDH-like"/>
    <property type="match status" value="1"/>
</dbReference>
<feature type="domain" description="Aldehyde dehydrogenase" evidence="2">
    <location>
        <begin position="21"/>
        <end position="466"/>
    </location>
</feature>
<dbReference type="InterPro" id="IPR016163">
    <property type="entry name" value="Ald_DH_C"/>
</dbReference>
<evidence type="ECO:0000313" key="3">
    <source>
        <dbReference type="EMBL" id="SFL14815.1"/>
    </source>
</evidence>
<dbReference type="EMBL" id="FOSR01000016">
    <property type="protein sequence ID" value="SFL14815.1"/>
    <property type="molecule type" value="Genomic_DNA"/>
</dbReference>
<accession>A0A1I4FA06</accession>
<dbReference type="RefSeq" id="WP_092704978.1">
    <property type="nucleotide sequence ID" value="NZ_FOSR01000016.1"/>
</dbReference>
<sequence>MGVTEPVLIAGQWQAARDVCGSFRAEDPSHGEPIGPAFPVCGGADIEAAVAAACEAAAALAAAAPERIAAFLDTYATLIDKDAETLVALAHAETALAAPTRLAGNELPRTSDQLRQAAKAARRFSWTQPVIDTTKGLRAHYAPLGKPVLVFGPNNFPFAFNAVSGSDFASAIVARNPVIAKAHPSHPATSKRLAELAHEALHACGLPLASVQLLYHFDNALGLQLAGDARLGAIAFTGSRSGGMALKAVADRAGVPIYAEMSSVNPVFLLPGALAERGAALAQEFFSSCTMGSGQFCTNPGIVIVPMTPAGDAFVAAAVEHFATAAPNVLFAGNVRDRLEQAIRALRDAGAELRAGGAPGDGPGHHYAPTLLSVDEAIFLAHADALQGEAFGPASLLVRASGVETMVAIAGCFEGNLTGTLYRAADGSDDDAWRQVAAVLRPRVGRLSCNKMPTGVAVSPAMNHGGPYPSTSHAGFTAVGMPAAIRRFAALHCYDGVPDDLLPVELRDRNPGAIPRLVDGQWTCANIMPSTGATP</sequence>
<organism evidence="3 4">
    <name type="scientific">Rhodanobacter glycinis</name>
    <dbReference type="NCBI Taxonomy" id="582702"/>
    <lineage>
        <taxon>Bacteria</taxon>
        <taxon>Pseudomonadati</taxon>
        <taxon>Pseudomonadota</taxon>
        <taxon>Gammaproteobacteria</taxon>
        <taxon>Lysobacterales</taxon>
        <taxon>Rhodanobacteraceae</taxon>
        <taxon>Rhodanobacter</taxon>
    </lineage>
</organism>
<evidence type="ECO:0000259" key="2">
    <source>
        <dbReference type="Pfam" id="PF00171"/>
    </source>
</evidence>
<dbReference type="Gene3D" id="3.40.605.10">
    <property type="entry name" value="Aldehyde Dehydrogenase, Chain A, domain 1"/>
    <property type="match status" value="1"/>
</dbReference>
<keyword evidence="1" id="KW-0560">Oxidoreductase</keyword>
<name>A0A1I4FA06_9GAMM</name>
<proteinExistence type="predicted"/>
<dbReference type="InterPro" id="IPR050740">
    <property type="entry name" value="Aldehyde_DH_Superfamily"/>
</dbReference>
<dbReference type="InterPro" id="IPR015590">
    <property type="entry name" value="Aldehyde_DH_dom"/>
</dbReference>
<reference evidence="4" key="1">
    <citation type="submission" date="2016-10" db="EMBL/GenBank/DDBJ databases">
        <authorList>
            <person name="Varghese N."/>
            <person name="Submissions S."/>
        </authorList>
    </citation>
    <scope>NUCLEOTIDE SEQUENCE [LARGE SCALE GENOMIC DNA]</scope>
    <source>
        <strain evidence="4">MO64</strain>
    </source>
</reference>
<protein>
    <submittedName>
        <fullName evidence="3">NADP-dependent aldehyde dehydrogenase</fullName>
    </submittedName>
</protein>
<gene>
    <name evidence="3" type="ORF">SAMN05192579_11656</name>
</gene>
<dbReference type="Pfam" id="PF00171">
    <property type="entry name" value="Aldedh"/>
    <property type="match status" value="1"/>
</dbReference>
<dbReference type="GO" id="GO:0016620">
    <property type="term" value="F:oxidoreductase activity, acting on the aldehyde or oxo group of donors, NAD or NADP as acceptor"/>
    <property type="evidence" value="ECO:0007669"/>
    <property type="project" value="InterPro"/>
</dbReference>
<dbReference type="Proteomes" id="UP000198725">
    <property type="component" value="Unassembled WGS sequence"/>
</dbReference>
<evidence type="ECO:0000313" key="4">
    <source>
        <dbReference type="Proteomes" id="UP000198725"/>
    </source>
</evidence>
<dbReference type="PANTHER" id="PTHR43353:SF3">
    <property type="entry name" value="ALDEHYDE DEHYDROGENASE-RELATED"/>
    <property type="match status" value="1"/>
</dbReference>
<dbReference type="AlphaFoldDB" id="A0A1I4FA06"/>
<dbReference type="PANTHER" id="PTHR43353">
    <property type="entry name" value="SUCCINATE-SEMIALDEHYDE DEHYDROGENASE, MITOCHONDRIAL"/>
    <property type="match status" value="1"/>
</dbReference>
<dbReference type="Gene3D" id="3.40.309.10">
    <property type="entry name" value="Aldehyde Dehydrogenase, Chain A, domain 2"/>
    <property type="match status" value="1"/>
</dbReference>